<gene>
    <name evidence="1" type="ORF">GA0070608_4787</name>
</gene>
<reference evidence="1 2" key="1">
    <citation type="submission" date="2016-06" db="EMBL/GenBank/DDBJ databases">
        <authorList>
            <person name="Kjaerup R.B."/>
            <person name="Dalgaard T.S."/>
            <person name="Juul-Madsen H.R."/>
        </authorList>
    </citation>
    <scope>NUCLEOTIDE SEQUENCE [LARGE SCALE GENOMIC DNA]</scope>
    <source>
        <strain evidence="1 2">DSM 43363</strain>
    </source>
</reference>
<sequence>MRLSPPRGLVTMTDRFSRAERPVRIGDLVAQRDMLSQPDLVVRRDGGGDGDIKPADAPRPSAINVEGDLKIVQSNGYIAHVRLHQDGQTVWGTASHSGNVRCDNVTGTVVGEQLSMTIAWNNGTRGIYTSDPHLHDGHSTTFGQGIMRGQTHDELHPDQHASWEVHDRVFIRLDHL</sequence>
<evidence type="ECO:0000313" key="2">
    <source>
        <dbReference type="Proteomes" id="UP000199343"/>
    </source>
</evidence>
<dbReference type="AlphaFoldDB" id="A0A1C6VZY5"/>
<dbReference type="EMBL" id="FMIC01000002">
    <property type="protein sequence ID" value="SCL71893.1"/>
    <property type="molecule type" value="Genomic_DNA"/>
</dbReference>
<accession>A0A1C6VZY5</accession>
<dbReference type="Proteomes" id="UP000199343">
    <property type="component" value="Unassembled WGS sequence"/>
</dbReference>
<organism evidence="1 2">
    <name type="scientific">Micromonospora peucetia</name>
    <dbReference type="NCBI Taxonomy" id="47871"/>
    <lineage>
        <taxon>Bacteria</taxon>
        <taxon>Bacillati</taxon>
        <taxon>Actinomycetota</taxon>
        <taxon>Actinomycetes</taxon>
        <taxon>Micromonosporales</taxon>
        <taxon>Micromonosporaceae</taxon>
        <taxon>Micromonospora</taxon>
    </lineage>
</organism>
<proteinExistence type="predicted"/>
<name>A0A1C6VZY5_9ACTN</name>
<evidence type="ECO:0000313" key="1">
    <source>
        <dbReference type="EMBL" id="SCL71893.1"/>
    </source>
</evidence>
<dbReference type="STRING" id="47871.GA0070608_4787"/>
<protein>
    <submittedName>
        <fullName evidence="1">Uncharacterized protein</fullName>
    </submittedName>
</protein>